<accession>A0A2A2MQI7</accession>
<dbReference type="EMBL" id="JXXR01000001">
    <property type="protein sequence ID" value="KJY78086.1"/>
    <property type="molecule type" value="Genomic_DNA"/>
</dbReference>
<proteinExistence type="predicted"/>
<protein>
    <submittedName>
        <fullName evidence="1">Uncharacterized protein</fullName>
    </submittedName>
</protein>
<dbReference type="RefSeq" id="WP_021454951.1">
    <property type="nucleotide sequence ID" value="NZ_CP009264.1"/>
</dbReference>
<organism evidence="1">
    <name type="scientific">Vibrio coralliilyticus</name>
    <dbReference type="NCBI Taxonomy" id="190893"/>
    <lineage>
        <taxon>Bacteria</taxon>
        <taxon>Pseudomonadati</taxon>
        <taxon>Pseudomonadota</taxon>
        <taxon>Gammaproteobacteria</taxon>
        <taxon>Vibrionales</taxon>
        <taxon>Vibrionaceae</taxon>
        <taxon>Vibrio</taxon>
    </lineage>
</organism>
<dbReference type="AlphaFoldDB" id="A0A2A2MQI7"/>
<reference evidence="1" key="1">
    <citation type="journal article" date="2015" name="BMC Genomics">
        <title>Genome mining reveals unlocked bioactive potential of marine Gram-negative bacteria.</title>
        <authorList>
            <person name="Machado H."/>
            <person name="Sonnenschein E.C."/>
            <person name="Melchiorsen J."/>
            <person name="Gram L."/>
        </authorList>
    </citation>
    <scope>NUCLEOTIDE SEQUENCE</scope>
    <source>
        <strain evidence="1">S2052</strain>
    </source>
</reference>
<dbReference type="GeneID" id="93941510"/>
<dbReference type="STRING" id="190893.BA953_14190"/>
<dbReference type="PROSITE" id="PS51257">
    <property type="entry name" value="PROKAR_LIPOPROTEIN"/>
    <property type="match status" value="1"/>
</dbReference>
<dbReference type="Pfam" id="PF11207">
    <property type="entry name" value="DUF2989"/>
    <property type="match status" value="1"/>
</dbReference>
<comment type="caution">
    <text evidence="1">The sequence shown here is derived from an EMBL/GenBank/DDBJ whole genome shotgun (WGS) entry which is preliminary data.</text>
</comment>
<dbReference type="OrthoDB" id="5900133at2"/>
<gene>
    <name evidence="1" type="ORF">TW71_03415</name>
</gene>
<dbReference type="KEGG" id="vct:JV59_28280"/>
<evidence type="ECO:0000313" key="1">
    <source>
        <dbReference type="EMBL" id="KJY78086.1"/>
    </source>
</evidence>
<sequence length="273" mass="31323">MNHIKALLIFSLAIALSGCFENRQNTDKLCADNPSLQCERLNMNDGQCRVPRTDLIWHRNEVRKQPTDSNIIDEYHFLAAYKKCLELASQIQPIEQAGLKERRFNALINSGEDLEKLVERIRKSSSPESLYFLWSQTGDDEAQRSFLQLEGTPALDTPEMQYALATFYTSRDLEKTINLLNKSLELSKGKNLNTDIFKTLASITYQLNRKEQAYIWAMVANRFEVPIIGSEQEMQILYGFSKDKYKQLDGIADNIESALDSGTYQRNMVPSFN</sequence>
<dbReference type="InterPro" id="IPR021372">
    <property type="entry name" value="DUF2989"/>
</dbReference>
<name>A0A2A2MQI7_9VIBR</name>